<feature type="transmembrane region" description="Helical" evidence="13">
    <location>
        <begin position="51"/>
        <end position="70"/>
    </location>
</feature>
<dbReference type="InterPro" id="IPR008915">
    <property type="entry name" value="Peptidase_M50"/>
</dbReference>
<evidence type="ECO:0000256" key="6">
    <source>
        <dbReference type="ARBA" id="ARBA00022692"/>
    </source>
</evidence>
<dbReference type="GO" id="GO:0008237">
    <property type="term" value="F:metallopeptidase activity"/>
    <property type="evidence" value="ECO:0007669"/>
    <property type="project" value="UniProtKB-KW"/>
</dbReference>
<comment type="caution">
    <text evidence="15">The sequence shown here is derived from an EMBL/GenBank/DDBJ whole genome shotgun (WGS) entry which is preliminary data.</text>
</comment>
<dbReference type="CDD" id="cd06158">
    <property type="entry name" value="S2P-M50_like_1"/>
    <property type="match status" value="1"/>
</dbReference>
<dbReference type="EMBL" id="LCRO01000001">
    <property type="protein sequence ID" value="KKW36015.1"/>
    <property type="molecule type" value="Genomic_DNA"/>
</dbReference>
<dbReference type="InterPro" id="IPR052348">
    <property type="entry name" value="Metallopeptidase_M50B"/>
</dbReference>
<dbReference type="GO" id="GO:0005886">
    <property type="term" value="C:plasma membrane"/>
    <property type="evidence" value="ECO:0007669"/>
    <property type="project" value="UniProtKB-SubCell"/>
</dbReference>
<feature type="domain" description="Peptidase M50" evidence="14">
    <location>
        <begin position="117"/>
        <end position="166"/>
    </location>
</feature>
<dbReference type="PATRIC" id="fig|1618605.3.peg.47"/>
<gene>
    <name evidence="15" type="ORF">UY83_C0001G0046</name>
</gene>
<keyword evidence="7" id="KW-0479">Metal-binding</keyword>
<evidence type="ECO:0000259" key="14">
    <source>
        <dbReference type="Pfam" id="PF02163"/>
    </source>
</evidence>
<evidence type="ECO:0000256" key="7">
    <source>
        <dbReference type="ARBA" id="ARBA00022723"/>
    </source>
</evidence>
<evidence type="ECO:0000256" key="10">
    <source>
        <dbReference type="ARBA" id="ARBA00022989"/>
    </source>
</evidence>
<evidence type="ECO:0000256" key="12">
    <source>
        <dbReference type="ARBA" id="ARBA00023136"/>
    </source>
</evidence>
<dbReference type="PANTHER" id="PTHR35864">
    <property type="entry name" value="ZINC METALLOPROTEASE MJ0611-RELATED"/>
    <property type="match status" value="1"/>
</dbReference>
<evidence type="ECO:0000313" key="15">
    <source>
        <dbReference type="EMBL" id="KKW36015.1"/>
    </source>
</evidence>
<keyword evidence="5" id="KW-0645">Protease</keyword>
<feature type="transmembrane region" description="Helical" evidence="13">
    <location>
        <begin position="122"/>
        <end position="142"/>
    </location>
</feature>
<dbReference type="PANTHER" id="PTHR35864:SF1">
    <property type="entry name" value="ZINC METALLOPROTEASE YWHC-RELATED"/>
    <property type="match status" value="1"/>
</dbReference>
<evidence type="ECO:0000256" key="9">
    <source>
        <dbReference type="ARBA" id="ARBA00022833"/>
    </source>
</evidence>
<feature type="transmembrane region" description="Helical" evidence="13">
    <location>
        <begin position="6"/>
        <end position="30"/>
    </location>
</feature>
<protein>
    <submittedName>
        <fullName evidence="15">Peptidase M50</fullName>
    </submittedName>
</protein>
<keyword evidence="4" id="KW-1003">Cell membrane</keyword>
<proteinExistence type="inferred from homology"/>
<evidence type="ECO:0000256" key="8">
    <source>
        <dbReference type="ARBA" id="ARBA00022801"/>
    </source>
</evidence>
<evidence type="ECO:0000256" key="4">
    <source>
        <dbReference type="ARBA" id="ARBA00022475"/>
    </source>
</evidence>
<comment type="subcellular location">
    <subcellularLocation>
        <location evidence="2">Cell membrane</location>
        <topology evidence="2">Multi-pass membrane protein</topology>
    </subcellularLocation>
</comment>
<sequence>MQIDIVFGIVILIFSVILHEVAHGYMANYLGDPTARLMGRLTLNPFPHIDLLGSIILPAVLVIAGSPLLIGYAKPVPYNPYNLRGRFGEALVAFAGPGTNILLAVIFGLLIRVFGAGLDSGLLDALATIVYINMLLALFNLIPIPPLDGSKILSGILPEALGRAYDSFRFNFEQLGVLSGTLLILIVFYFLAPYFFVSILLPIFRFLTGGGF</sequence>
<dbReference type="AlphaFoldDB" id="A0A0G1XYQ1"/>
<keyword evidence="10 13" id="KW-1133">Transmembrane helix</keyword>
<keyword evidence="11" id="KW-0482">Metalloprotease</keyword>
<evidence type="ECO:0000313" key="16">
    <source>
        <dbReference type="Proteomes" id="UP000034740"/>
    </source>
</evidence>
<keyword evidence="8" id="KW-0378">Hydrolase</keyword>
<evidence type="ECO:0000256" key="3">
    <source>
        <dbReference type="ARBA" id="ARBA00007931"/>
    </source>
</evidence>
<keyword evidence="6 13" id="KW-0812">Transmembrane</keyword>
<feature type="transmembrane region" description="Helical" evidence="13">
    <location>
        <begin position="182"/>
        <end position="207"/>
    </location>
</feature>
<comment type="similarity">
    <text evidence="3">Belongs to the peptidase M50B family.</text>
</comment>
<evidence type="ECO:0000256" key="2">
    <source>
        <dbReference type="ARBA" id="ARBA00004651"/>
    </source>
</evidence>
<evidence type="ECO:0000256" key="11">
    <source>
        <dbReference type="ARBA" id="ARBA00023049"/>
    </source>
</evidence>
<accession>A0A0G1XYQ1</accession>
<dbReference type="GO" id="GO:0046872">
    <property type="term" value="F:metal ion binding"/>
    <property type="evidence" value="ECO:0007669"/>
    <property type="project" value="UniProtKB-KW"/>
</dbReference>
<keyword evidence="9" id="KW-0862">Zinc</keyword>
<feature type="transmembrane region" description="Helical" evidence="13">
    <location>
        <begin position="90"/>
        <end position="110"/>
    </location>
</feature>
<organism evidence="15 16">
    <name type="scientific">Candidatus Adlerbacteria bacterium GW2011_GWA1_54_10</name>
    <dbReference type="NCBI Taxonomy" id="1618605"/>
    <lineage>
        <taxon>Bacteria</taxon>
        <taxon>Candidatus Adleribacteriota</taxon>
    </lineage>
</organism>
<dbReference type="Pfam" id="PF02163">
    <property type="entry name" value="Peptidase_M50"/>
    <property type="match status" value="1"/>
</dbReference>
<evidence type="ECO:0000256" key="1">
    <source>
        <dbReference type="ARBA" id="ARBA00001947"/>
    </source>
</evidence>
<name>A0A0G1XYQ1_9BACT</name>
<reference evidence="15 16" key="1">
    <citation type="journal article" date="2015" name="Nature">
        <title>rRNA introns, odd ribosomes, and small enigmatic genomes across a large radiation of phyla.</title>
        <authorList>
            <person name="Brown C.T."/>
            <person name="Hug L.A."/>
            <person name="Thomas B.C."/>
            <person name="Sharon I."/>
            <person name="Castelle C.J."/>
            <person name="Singh A."/>
            <person name="Wilkins M.J."/>
            <person name="Williams K.H."/>
            <person name="Banfield J.F."/>
        </authorList>
    </citation>
    <scope>NUCLEOTIDE SEQUENCE [LARGE SCALE GENOMIC DNA]</scope>
</reference>
<comment type="cofactor">
    <cofactor evidence="1">
        <name>Zn(2+)</name>
        <dbReference type="ChEBI" id="CHEBI:29105"/>
    </cofactor>
</comment>
<dbReference type="Proteomes" id="UP000034740">
    <property type="component" value="Unassembled WGS sequence"/>
</dbReference>
<dbReference type="InterPro" id="IPR044537">
    <property type="entry name" value="Rip2-like"/>
</dbReference>
<dbReference type="GO" id="GO:0006508">
    <property type="term" value="P:proteolysis"/>
    <property type="evidence" value="ECO:0007669"/>
    <property type="project" value="UniProtKB-KW"/>
</dbReference>
<keyword evidence="12 13" id="KW-0472">Membrane</keyword>
<evidence type="ECO:0000256" key="13">
    <source>
        <dbReference type="SAM" id="Phobius"/>
    </source>
</evidence>
<evidence type="ECO:0000256" key="5">
    <source>
        <dbReference type="ARBA" id="ARBA00022670"/>
    </source>
</evidence>